<feature type="chain" id="PRO_5013065631" evidence="2">
    <location>
        <begin position="31"/>
        <end position="450"/>
    </location>
</feature>
<sequence>MSKIRKYSGLPLSALALAVTTIAGASPALAQADQFNALFDKKSSETRELERRGDQARDQRRNNRQAANPDFNGREYRQHVGDLAANSDLQELEQRGYDARRGRPGHQIEDVNDLTPTERQQLDRRGRDAQVAHGARQGYQNNGHPSAQRNTNRHQRGQARTPRGTDFRGPAYRKHAGRLAGTGNLEQLEQRGYDARRARPGHQFRDEYDYTPNERRQLQRQGRQAQITHGQRQGYRPTAAGTTAGTRQYQRQARYGNNGYPGAGRAPVRGQGARNMSRTSRIKSTARTGFAATSVSNRVSAVDMGTEAFGGHSTGIGEYGVDMTFGQAQTFANGGDPVIAAGRATERFGHNLYGAARGVGDSIRDPRRIPGNVNRAVTGAARAGVGAVQYVGEKTVKTTRDGARFMTDPNYAAKQVNYGAKRVGKTVSNIGKSTCKGFSTLFGLSKRKCK</sequence>
<dbReference type="STRING" id="1123272.SAMN02745824_1361"/>
<evidence type="ECO:0000313" key="4">
    <source>
        <dbReference type="Proteomes" id="UP000185192"/>
    </source>
</evidence>
<feature type="region of interest" description="Disordered" evidence="1">
    <location>
        <begin position="44"/>
        <end position="75"/>
    </location>
</feature>
<feature type="compositionally biased region" description="Polar residues" evidence="1">
    <location>
        <begin position="138"/>
        <end position="150"/>
    </location>
</feature>
<evidence type="ECO:0000256" key="2">
    <source>
        <dbReference type="SAM" id="SignalP"/>
    </source>
</evidence>
<feature type="region of interest" description="Disordered" evidence="1">
    <location>
        <begin position="98"/>
        <end position="288"/>
    </location>
</feature>
<organism evidence="3 4">
    <name type="scientific">Parasphingorhabdus marina DSM 22363</name>
    <dbReference type="NCBI Taxonomy" id="1123272"/>
    <lineage>
        <taxon>Bacteria</taxon>
        <taxon>Pseudomonadati</taxon>
        <taxon>Pseudomonadota</taxon>
        <taxon>Alphaproteobacteria</taxon>
        <taxon>Sphingomonadales</taxon>
        <taxon>Sphingomonadaceae</taxon>
        <taxon>Parasphingorhabdus</taxon>
    </lineage>
</organism>
<dbReference type="OrthoDB" id="9817912at2"/>
<accession>A0A1N6D0F6</accession>
<reference evidence="4" key="1">
    <citation type="submission" date="2016-11" db="EMBL/GenBank/DDBJ databases">
        <authorList>
            <person name="Varghese N."/>
            <person name="Submissions S."/>
        </authorList>
    </citation>
    <scope>NUCLEOTIDE SEQUENCE [LARGE SCALE GENOMIC DNA]</scope>
    <source>
        <strain evidence="4">DSM 22363</strain>
    </source>
</reference>
<protein>
    <submittedName>
        <fullName evidence="3">Uncharacterized protein</fullName>
    </submittedName>
</protein>
<keyword evidence="2" id="KW-0732">Signal</keyword>
<dbReference type="EMBL" id="FSQW01000001">
    <property type="protein sequence ID" value="SIN64217.1"/>
    <property type="molecule type" value="Genomic_DNA"/>
</dbReference>
<gene>
    <name evidence="3" type="ORF">SAMN02745824_1361</name>
</gene>
<dbReference type="RefSeq" id="WP_074204283.1">
    <property type="nucleotide sequence ID" value="NZ_FSQW01000001.1"/>
</dbReference>
<feature type="signal peptide" evidence="2">
    <location>
        <begin position="1"/>
        <end position="30"/>
    </location>
</feature>
<keyword evidence="4" id="KW-1185">Reference proteome</keyword>
<feature type="compositionally biased region" description="Basic and acidic residues" evidence="1">
    <location>
        <begin position="44"/>
        <end position="61"/>
    </location>
</feature>
<evidence type="ECO:0000256" key="1">
    <source>
        <dbReference type="SAM" id="MobiDB-lite"/>
    </source>
</evidence>
<name>A0A1N6D0F6_9SPHN</name>
<dbReference type="Proteomes" id="UP000185192">
    <property type="component" value="Unassembled WGS sequence"/>
</dbReference>
<feature type="compositionally biased region" description="Polar residues" evidence="1">
    <location>
        <begin position="274"/>
        <end position="288"/>
    </location>
</feature>
<evidence type="ECO:0000313" key="3">
    <source>
        <dbReference type="EMBL" id="SIN64217.1"/>
    </source>
</evidence>
<dbReference type="AlphaFoldDB" id="A0A1N6D0F6"/>
<proteinExistence type="predicted"/>
<feature type="compositionally biased region" description="Basic and acidic residues" evidence="1">
    <location>
        <begin position="188"/>
        <end position="217"/>
    </location>
</feature>
<feature type="compositionally biased region" description="Basic and acidic residues" evidence="1">
    <location>
        <begin position="120"/>
        <end position="130"/>
    </location>
</feature>
<feature type="compositionally biased region" description="Basic and acidic residues" evidence="1">
    <location>
        <begin position="98"/>
        <end position="109"/>
    </location>
</feature>